<dbReference type="Proteomes" id="UP001500642">
    <property type="component" value="Unassembled WGS sequence"/>
</dbReference>
<protein>
    <submittedName>
        <fullName evidence="2">MBL fold metallo-hydrolase</fullName>
    </submittedName>
</protein>
<dbReference type="Gene3D" id="3.60.15.10">
    <property type="entry name" value="Ribonuclease Z/Hydroxyacylglutathione hydrolase-like"/>
    <property type="match status" value="1"/>
</dbReference>
<feature type="region of interest" description="Disordered" evidence="1">
    <location>
        <begin position="169"/>
        <end position="194"/>
    </location>
</feature>
<dbReference type="PANTHER" id="PTHR36839">
    <property type="entry name" value="METALLO-BETA-LACTAMASE FAMILY PROTEIN (AFU_ORTHOLOGUE AFUA_5G12770)"/>
    <property type="match status" value="1"/>
</dbReference>
<evidence type="ECO:0000256" key="1">
    <source>
        <dbReference type="SAM" id="MobiDB-lite"/>
    </source>
</evidence>
<dbReference type="EMBL" id="BAABGL010000004">
    <property type="protein sequence ID" value="GAA4386944.1"/>
    <property type="molecule type" value="Genomic_DNA"/>
</dbReference>
<dbReference type="InterPro" id="IPR036866">
    <property type="entry name" value="RibonucZ/Hydroxyglut_hydro"/>
</dbReference>
<dbReference type="PANTHER" id="PTHR36839:SF1">
    <property type="entry name" value="METALLO-BETA-LACTAMASE FAMILY PROTEIN (AFU_ORTHOLOGUE AFUA_5G12770)"/>
    <property type="match status" value="1"/>
</dbReference>
<comment type="caution">
    <text evidence="2">The sequence shown here is derived from an EMBL/GenBank/DDBJ whole genome shotgun (WGS) entry which is preliminary data.</text>
</comment>
<keyword evidence="3" id="KW-1185">Reference proteome</keyword>
<sequence>MTGNRGRAYTRTMTNWQPAEVTICATCGVEFSAPVPEVCPVCADERQFVPRSGQEWARRSELEAAGHAVTIREVEPGLHALRVVPRLGIGQTCYLARTEQGNLLFDVPPYLDAEAVAAVAELGGVAAIVASHPHMYGMQLEWSAAFDDAPVFVSRADAGWVQRRTRADAGVGAGAGAPGDTETAEAEGPAEAGAGASPLVEYDRQIEPVPGVLVRQIGGHFSGSSIAVWRSPEDGVGVFLGGDTISPVVRSGWVTFMRSFPNYLPLSGAVVRRMADAVADLDFDRMYGNFGQQLRSGGKAAVEESAQRYIAWVSGEFDHLT</sequence>
<gene>
    <name evidence="2" type="ORF">GCM10023167_10380</name>
</gene>
<reference evidence="3" key="1">
    <citation type="journal article" date="2019" name="Int. J. Syst. Evol. Microbiol.">
        <title>The Global Catalogue of Microorganisms (GCM) 10K type strain sequencing project: providing services to taxonomists for standard genome sequencing and annotation.</title>
        <authorList>
            <consortium name="The Broad Institute Genomics Platform"/>
            <consortium name="The Broad Institute Genome Sequencing Center for Infectious Disease"/>
            <person name="Wu L."/>
            <person name="Ma J."/>
        </authorList>
    </citation>
    <scope>NUCLEOTIDE SEQUENCE [LARGE SCALE GENOMIC DNA]</scope>
    <source>
        <strain evidence="3">JCM 17808</strain>
    </source>
</reference>
<proteinExistence type="predicted"/>
<name>A0ABP8J8R2_9MICO</name>
<organism evidence="2 3">
    <name type="scientific">Brevibacterium pityocampae</name>
    <dbReference type="NCBI Taxonomy" id="506594"/>
    <lineage>
        <taxon>Bacteria</taxon>
        <taxon>Bacillati</taxon>
        <taxon>Actinomycetota</taxon>
        <taxon>Actinomycetes</taxon>
        <taxon>Micrococcales</taxon>
        <taxon>Brevibacteriaceae</taxon>
        <taxon>Brevibacterium</taxon>
    </lineage>
</organism>
<accession>A0ABP8J8R2</accession>
<evidence type="ECO:0000313" key="2">
    <source>
        <dbReference type="EMBL" id="GAA4386944.1"/>
    </source>
</evidence>
<dbReference type="SUPFAM" id="SSF56281">
    <property type="entry name" value="Metallo-hydrolase/oxidoreductase"/>
    <property type="match status" value="1"/>
</dbReference>
<evidence type="ECO:0000313" key="3">
    <source>
        <dbReference type="Proteomes" id="UP001500642"/>
    </source>
</evidence>